<evidence type="ECO:0000256" key="3">
    <source>
        <dbReference type="ARBA" id="ARBA00022801"/>
    </source>
</evidence>
<sequence length="281" mass="32305">MAEHRTTIPNIRKKKFTRLLTQIHVPERNRPLASTRIRSLSASRGLSSSSYNNPSRSYLIDTNKSYLALRASQPPTGYSKYANRLEQPTEKTSGRQLQRILQYCVTPCRPLPTFRRAESTIHDTDCDEVYPSLYIGDVDSARNKTFLRLMGITHILNTAEGSRYGQVDTGHRYYRDMPNIRYMGFPMVDHPSTDISRYFYIASKFIENGIESGGKVLVHCMMGISRSATCALAYLMISRKMSAVDAIRTVRLRRDVRPNDGFLQQLADLDNELRRERQYAY</sequence>
<feature type="domain" description="Tyrosine specific protein phosphatases" evidence="9">
    <location>
        <begin position="196"/>
        <end position="254"/>
    </location>
</feature>
<feature type="domain" description="Tyrosine-protein phosphatase" evidence="8">
    <location>
        <begin position="125"/>
        <end position="275"/>
    </location>
</feature>
<comment type="catalytic activity">
    <reaction evidence="6">
        <text>O-phospho-L-threonyl-[protein] + H2O = L-threonyl-[protein] + phosphate</text>
        <dbReference type="Rhea" id="RHEA:47004"/>
        <dbReference type="Rhea" id="RHEA-COMP:11060"/>
        <dbReference type="Rhea" id="RHEA-COMP:11605"/>
        <dbReference type="ChEBI" id="CHEBI:15377"/>
        <dbReference type="ChEBI" id="CHEBI:30013"/>
        <dbReference type="ChEBI" id="CHEBI:43474"/>
        <dbReference type="ChEBI" id="CHEBI:61977"/>
        <dbReference type="EC" id="3.1.3.16"/>
    </reaction>
</comment>
<dbReference type="OrthoDB" id="253091at2759"/>
<keyword evidence="3" id="KW-0378">Hydrolase</keyword>
<evidence type="ECO:0000256" key="6">
    <source>
        <dbReference type="ARBA" id="ARBA00048336"/>
    </source>
</evidence>
<dbReference type="PROSITE" id="PS00383">
    <property type="entry name" value="TYR_PHOSPHATASE_1"/>
    <property type="match status" value="1"/>
</dbReference>
<dbReference type="InterPro" id="IPR020405">
    <property type="entry name" value="Atypical_DUSP_subfamA"/>
</dbReference>
<feature type="active site" description="Phosphocysteine intermediate" evidence="7">
    <location>
        <position position="220"/>
    </location>
</feature>
<evidence type="ECO:0000313" key="10">
    <source>
        <dbReference type="EMBL" id="KAJ6648661.1"/>
    </source>
</evidence>
<protein>
    <recommendedName>
        <fullName evidence="2">protein-serine/threonine phosphatase</fullName>
        <ecNumber evidence="2">3.1.3.16</ecNumber>
    </recommendedName>
</protein>
<reference evidence="10" key="1">
    <citation type="submission" date="2022-07" db="EMBL/GenBank/DDBJ databases">
        <authorList>
            <person name="Trinca V."/>
            <person name="Uliana J.V.C."/>
            <person name="Torres T.T."/>
            <person name="Ward R.J."/>
            <person name="Monesi N."/>
        </authorList>
    </citation>
    <scope>NUCLEOTIDE SEQUENCE</scope>
    <source>
        <strain evidence="10">HSMRA1968</strain>
        <tissue evidence="10">Whole embryos</tissue>
    </source>
</reference>
<evidence type="ECO:0000313" key="11">
    <source>
        <dbReference type="Proteomes" id="UP001151699"/>
    </source>
</evidence>
<dbReference type="PROSITE" id="PS50056">
    <property type="entry name" value="TYR_PHOSPHATASE_2"/>
    <property type="match status" value="1"/>
</dbReference>
<dbReference type="PRINTS" id="PR01908">
    <property type="entry name" value="ADSPHPHTASE"/>
</dbReference>
<dbReference type="PROSITE" id="PS50054">
    <property type="entry name" value="TYR_PHOSPHATASE_DUAL"/>
    <property type="match status" value="1"/>
</dbReference>
<keyword evidence="4" id="KW-0904">Protein phosphatase</keyword>
<dbReference type="CDD" id="cd14515">
    <property type="entry name" value="DUSP3-like"/>
    <property type="match status" value="1"/>
</dbReference>
<dbReference type="InterPro" id="IPR020422">
    <property type="entry name" value="TYR_PHOSPHATASE_DUAL_dom"/>
</dbReference>
<name>A0A9Q0NFK7_9DIPT</name>
<evidence type="ECO:0000256" key="1">
    <source>
        <dbReference type="ARBA" id="ARBA00008601"/>
    </source>
</evidence>
<dbReference type="Proteomes" id="UP001151699">
    <property type="component" value="Chromosome A"/>
</dbReference>
<comment type="catalytic activity">
    <reaction evidence="5">
        <text>O-phospho-L-seryl-[protein] + H2O = L-seryl-[protein] + phosphate</text>
        <dbReference type="Rhea" id="RHEA:20629"/>
        <dbReference type="Rhea" id="RHEA-COMP:9863"/>
        <dbReference type="Rhea" id="RHEA-COMP:11604"/>
        <dbReference type="ChEBI" id="CHEBI:15377"/>
        <dbReference type="ChEBI" id="CHEBI:29999"/>
        <dbReference type="ChEBI" id="CHEBI:43474"/>
        <dbReference type="ChEBI" id="CHEBI:83421"/>
        <dbReference type="EC" id="3.1.3.16"/>
    </reaction>
</comment>
<dbReference type="Gene3D" id="3.90.190.10">
    <property type="entry name" value="Protein tyrosine phosphatase superfamily"/>
    <property type="match status" value="1"/>
</dbReference>
<dbReference type="InterPro" id="IPR016130">
    <property type="entry name" value="Tyr_Pase_AS"/>
</dbReference>
<proteinExistence type="inferred from homology"/>
<dbReference type="AlphaFoldDB" id="A0A9Q0NFK7"/>
<dbReference type="SMART" id="SM00195">
    <property type="entry name" value="DSPc"/>
    <property type="match status" value="1"/>
</dbReference>
<dbReference type="PANTHER" id="PTHR45682:SF5">
    <property type="entry name" value="DUAL SPECIFICITY PROTEIN PHOSPHATASE"/>
    <property type="match status" value="1"/>
</dbReference>
<dbReference type="EMBL" id="WJQU01000001">
    <property type="protein sequence ID" value="KAJ6648661.1"/>
    <property type="molecule type" value="Genomic_DNA"/>
</dbReference>
<accession>A0A9Q0NFK7</accession>
<evidence type="ECO:0000259" key="8">
    <source>
        <dbReference type="PROSITE" id="PS50054"/>
    </source>
</evidence>
<dbReference type="EC" id="3.1.3.16" evidence="2"/>
<dbReference type="InterPro" id="IPR029021">
    <property type="entry name" value="Prot-tyrosine_phosphatase-like"/>
</dbReference>
<dbReference type="GO" id="GO:0033549">
    <property type="term" value="F:MAP kinase phosphatase activity"/>
    <property type="evidence" value="ECO:0007669"/>
    <property type="project" value="TreeGrafter"/>
</dbReference>
<evidence type="ECO:0000256" key="5">
    <source>
        <dbReference type="ARBA" id="ARBA00047761"/>
    </source>
</evidence>
<dbReference type="InterPro" id="IPR000387">
    <property type="entry name" value="Tyr_Pase_dom"/>
</dbReference>
<dbReference type="GO" id="GO:0004722">
    <property type="term" value="F:protein serine/threonine phosphatase activity"/>
    <property type="evidence" value="ECO:0007669"/>
    <property type="project" value="UniProtKB-EC"/>
</dbReference>
<comment type="similarity">
    <text evidence="1">Belongs to the protein-tyrosine phosphatase family. Non-receptor class dual specificity subfamily.</text>
</comment>
<evidence type="ECO:0000259" key="9">
    <source>
        <dbReference type="PROSITE" id="PS50056"/>
    </source>
</evidence>
<dbReference type="PRINTS" id="PR01909">
    <property type="entry name" value="ADSPHPHTASEA"/>
</dbReference>
<dbReference type="PANTHER" id="PTHR45682">
    <property type="entry name" value="AGAP008228-PA"/>
    <property type="match status" value="1"/>
</dbReference>
<organism evidence="10 11">
    <name type="scientific">Pseudolycoriella hygida</name>
    <dbReference type="NCBI Taxonomy" id="35572"/>
    <lineage>
        <taxon>Eukaryota</taxon>
        <taxon>Metazoa</taxon>
        <taxon>Ecdysozoa</taxon>
        <taxon>Arthropoda</taxon>
        <taxon>Hexapoda</taxon>
        <taxon>Insecta</taxon>
        <taxon>Pterygota</taxon>
        <taxon>Neoptera</taxon>
        <taxon>Endopterygota</taxon>
        <taxon>Diptera</taxon>
        <taxon>Nematocera</taxon>
        <taxon>Sciaroidea</taxon>
        <taxon>Sciaridae</taxon>
        <taxon>Pseudolycoriella</taxon>
    </lineage>
</organism>
<dbReference type="GO" id="GO:0008138">
    <property type="term" value="F:protein tyrosine/serine/threonine phosphatase activity"/>
    <property type="evidence" value="ECO:0007669"/>
    <property type="project" value="InterPro"/>
</dbReference>
<dbReference type="GO" id="GO:0043409">
    <property type="term" value="P:negative regulation of MAPK cascade"/>
    <property type="evidence" value="ECO:0007669"/>
    <property type="project" value="TreeGrafter"/>
</dbReference>
<evidence type="ECO:0000256" key="7">
    <source>
        <dbReference type="PIRSR" id="PIRSR620405-1"/>
    </source>
</evidence>
<comment type="caution">
    <text evidence="10">The sequence shown here is derived from an EMBL/GenBank/DDBJ whole genome shotgun (WGS) entry which is preliminary data.</text>
</comment>
<gene>
    <name evidence="10" type="primary">dusp29</name>
    <name evidence="10" type="ORF">Bhyg_03892</name>
</gene>
<evidence type="ECO:0000256" key="4">
    <source>
        <dbReference type="ARBA" id="ARBA00022912"/>
    </source>
</evidence>
<dbReference type="GO" id="GO:0005737">
    <property type="term" value="C:cytoplasm"/>
    <property type="evidence" value="ECO:0007669"/>
    <property type="project" value="TreeGrafter"/>
</dbReference>
<dbReference type="InterPro" id="IPR000340">
    <property type="entry name" value="Dual-sp_phosphatase_cat-dom"/>
</dbReference>
<dbReference type="Pfam" id="PF00782">
    <property type="entry name" value="DSPc"/>
    <property type="match status" value="1"/>
</dbReference>
<evidence type="ECO:0000256" key="2">
    <source>
        <dbReference type="ARBA" id="ARBA00013081"/>
    </source>
</evidence>
<keyword evidence="11" id="KW-1185">Reference proteome</keyword>
<dbReference type="SUPFAM" id="SSF52799">
    <property type="entry name" value="(Phosphotyrosine protein) phosphatases II"/>
    <property type="match status" value="1"/>
</dbReference>